<comment type="caution">
    <text evidence="1">The sequence shown here is derived from an EMBL/GenBank/DDBJ whole genome shotgun (WGS) entry which is preliminary data.</text>
</comment>
<evidence type="ECO:0000313" key="1">
    <source>
        <dbReference type="EMBL" id="KAI0062956.1"/>
    </source>
</evidence>
<sequence>MRGLLVVRSFSSRDGARCVHSPFKVDVLRPLHLAEPLGCRHVIPHTPCVQVVVPHAGRAVLIAQARQAPAGWAPFKIHRFALPRRRSPSASRARDSARVDGVHAGGKRRVIALGLVWQTKLQRNCSGASRSEPERAIGEVLGGR</sequence>
<keyword evidence="2" id="KW-1185">Reference proteome</keyword>
<reference evidence="1" key="1">
    <citation type="submission" date="2021-03" db="EMBL/GenBank/DDBJ databases">
        <authorList>
            <consortium name="DOE Joint Genome Institute"/>
            <person name="Ahrendt S."/>
            <person name="Looney B.P."/>
            <person name="Miyauchi S."/>
            <person name="Morin E."/>
            <person name="Drula E."/>
            <person name="Courty P.E."/>
            <person name="Chicoki N."/>
            <person name="Fauchery L."/>
            <person name="Kohler A."/>
            <person name="Kuo A."/>
            <person name="Labutti K."/>
            <person name="Pangilinan J."/>
            <person name="Lipzen A."/>
            <person name="Riley R."/>
            <person name="Andreopoulos W."/>
            <person name="He G."/>
            <person name="Johnson J."/>
            <person name="Barry K.W."/>
            <person name="Grigoriev I.V."/>
            <person name="Nagy L."/>
            <person name="Hibbett D."/>
            <person name="Henrissat B."/>
            <person name="Matheny P.B."/>
            <person name="Labbe J."/>
            <person name="Martin F."/>
        </authorList>
    </citation>
    <scope>NUCLEOTIDE SEQUENCE</scope>
    <source>
        <strain evidence="1">HHB10654</strain>
    </source>
</reference>
<gene>
    <name evidence="1" type="ORF">BV25DRAFT_487973</name>
</gene>
<evidence type="ECO:0000313" key="2">
    <source>
        <dbReference type="Proteomes" id="UP000814140"/>
    </source>
</evidence>
<dbReference type="Proteomes" id="UP000814140">
    <property type="component" value="Unassembled WGS sequence"/>
</dbReference>
<protein>
    <submittedName>
        <fullName evidence="1">Uncharacterized protein</fullName>
    </submittedName>
</protein>
<accession>A0ACB8T4C5</accession>
<organism evidence="1 2">
    <name type="scientific">Artomyces pyxidatus</name>
    <dbReference type="NCBI Taxonomy" id="48021"/>
    <lineage>
        <taxon>Eukaryota</taxon>
        <taxon>Fungi</taxon>
        <taxon>Dikarya</taxon>
        <taxon>Basidiomycota</taxon>
        <taxon>Agaricomycotina</taxon>
        <taxon>Agaricomycetes</taxon>
        <taxon>Russulales</taxon>
        <taxon>Auriscalpiaceae</taxon>
        <taxon>Artomyces</taxon>
    </lineage>
</organism>
<dbReference type="EMBL" id="MU277205">
    <property type="protein sequence ID" value="KAI0062956.1"/>
    <property type="molecule type" value="Genomic_DNA"/>
</dbReference>
<proteinExistence type="predicted"/>
<name>A0ACB8T4C5_9AGAM</name>
<reference evidence="1" key="2">
    <citation type="journal article" date="2022" name="New Phytol.">
        <title>Evolutionary transition to the ectomycorrhizal habit in the genomes of a hyperdiverse lineage of mushroom-forming fungi.</title>
        <authorList>
            <person name="Looney B."/>
            <person name="Miyauchi S."/>
            <person name="Morin E."/>
            <person name="Drula E."/>
            <person name="Courty P.E."/>
            <person name="Kohler A."/>
            <person name="Kuo A."/>
            <person name="LaButti K."/>
            <person name="Pangilinan J."/>
            <person name="Lipzen A."/>
            <person name="Riley R."/>
            <person name="Andreopoulos W."/>
            <person name="He G."/>
            <person name="Johnson J."/>
            <person name="Nolan M."/>
            <person name="Tritt A."/>
            <person name="Barry K.W."/>
            <person name="Grigoriev I.V."/>
            <person name="Nagy L.G."/>
            <person name="Hibbett D."/>
            <person name="Henrissat B."/>
            <person name="Matheny P.B."/>
            <person name="Labbe J."/>
            <person name="Martin F.M."/>
        </authorList>
    </citation>
    <scope>NUCLEOTIDE SEQUENCE</scope>
    <source>
        <strain evidence="1">HHB10654</strain>
    </source>
</reference>